<reference evidence="4" key="2">
    <citation type="submission" date="2020-09" db="EMBL/GenBank/DDBJ databases">
        <authorList>
            <person name="Sun Q."/>
            <person name="Zhou Y."/>
        </authorList>
    </citation>
    <scope>NUCLEOTIDE SEQUENCE</scope>
    <source>
        <strain evidence="4">CGMCC 4.7308</strain>
    </source>
</reference>
<sequence>MPGAQSVAGTDSGKRYIWGAPGRRAWPPAHRGDGRAATSGVSAGLRPPARLRSAAVPPPSRSLPDPYGRDVLAAPRRRRTVPEVPATGDVVVEDAATGFCGLVVVCTSSAVTLEDRAGRRRVFPLEPARFLLDGEPVTLVRPAPAAPAVRRSASGSRHVAGLRARTARAARVWVEGVHDAALVERVWGHDLRVEGIVVEPIDGLDNLAAAVAGFAPGPGRRLGVLADHLVPGSKETRIADAVTARFGGEHLLVAGHPFVDVWQAVTPAAVGIRAWPDVPRGTDWKTGVCAALGMPDTRTMWGRVNGAVRDYRDLATPLVTAMETLIDFVTG</sequence>
<accession>A0A917WD91</accession>
<organism evidence="4 5">
    <name type="scientific">Nakamurella endophytica</name>
    <dbReference type="NCBI Taxonomy" id="1748367"/>
    <lineage>
        <taxon>Bacteria</taxon>
        <taxon>Bacillati</taxon>
        <taxon>Actinomycetota</taxon>
        <taxon>Actinomycetes</taxon>
        <taxon>Nakamurellales</taxon>
        <taxon>Nakamurellaceae</taxon>
        <taxon>Nakamurella</taxon>
    </lineage>
</organism>
<feature type="domain" description="DUF3097" evidence="3">
    <location>
        <begin position="83"/>
        <end position="142"/>
    </location>
</feature>
<evidence type="ECO:0000259" key="2">
    <source>
        <dbReference type="Pfam" id="PF11296"/>
    </source>
</evidence>
<feature type="domain" description="DUF3097" evidence="2">
    <location>
        <begin position="170"/>
        <end position="330"/>
    </location>
</feature>
<protein>
    <recommendedName>
        <fullName evidence="6">DUF3097 domain-containing protein</fullName>
    </recommendedName>
</protein>
<dbReference type="InterPro" id="IPR021447">
    <property type="entry name" value="DUF3097_C"/>
</dbReference>
<feature type="region of interest" description="Disordered" evidence="1">
    <location>
        <begin position="1"/>
        <end position="68"/>
    </location>
</feature>
<dbReference type="AlphaFoldDB" id="A0A917WD91"/>
<name>A0A917WD91_9ACTN</name>
<dbReference type="Proteomes" id="UP000655208">
    <property type="component" value="Unassembled WGS sequence"/>
</dbReference>
<evidence type="ECO:0000313" key="5">
    <source>
        <dbReference type="Proteomes" id="UP000655208"/>
    </source>
</evidence>
<keyword evidence="5" id="KW-1185">Reference proteome</keyword>
<dbReference type="Pfam" id="PF22845">
    <property type="entry name" value="DUF3097_N"/>
    <property type="match status" value="1"/>
</dbReference>
<reference evidence="4" key="1">
    <citation type="journal article" date="2014" name="Int. J. Syst. Evol. Microbiol.">
        <title>Complete genome sequence of Corynebacterium casei LMG S-19264T (=DSM 44701T), isolated from a smear-ripened cheese.</title>
        <authorList>
            <consortium name="US DOE Joint Genome Institute (JGI-PGF)"/>
            <person name="Walter F."/>
            <person name="Albersmeier A."/>
            <person name="Kalinowski J."/>
            <person name="Ruckert C."/>
        </authorList>
    </citation>
    <scope>NUCLEOTIDE SEQUENCE</scope>
    <source>
        <strain evidence="4">CGMCC 4.7308</strain>
    </source>
</reference>
<dbReference type="InterPro" id="IPR053883">
    <property type="entry name" value="DUF3097_N"/>
</dbReference>
<dbReference type="Pfam" id="PF11296">
    <property type="entry name" value="DUF3097_C"/>
    <property type="match status" value="1"/>
</dbReference>
<proteinExistence type="predicted"/>
<gene>
    <name evidence="4" type="ORF">GCM10011594_11860</name>
</gene>
<evidence type="ECO:0000256" key="1">
    <source>
        <dbReference type="SAM" id="MobiDB-lite"/>
    </source>
</evidence>
<evidence type="ECO:0000259" key="3">
    <source>
        <dbReference type="Pfam" id="PF22845"/>
    </source>
</evidence>
<evidence type="ECO:0000313" key="4">
    <source>
        <dbReference type="EMBL" id="GGL93615.1"/>
    </source>
</evidence>
<comment type="caution">
    <text evidence="4">The sequence shown here is derived from an EMBL/GenBank/DDBJ whole genome shotgun (WGS) entry which is preliminary data.</text>
</comment>
<dbReference type="EMBL" id="BMNA01000002">
    <property type="protein sequence ID" value="GGL93615.1"/>
    <property type="molecule type" value="Genomic_DNA"/>
</dbReference>
<evidence type="ECO:0008006" key="6">
    <source>
        <dbReference type="Google" id="ProtNLM"/>
    </source>
</evidence>